<dbReference type="SUPFAM" id="SSF49777">
    <property type="entry name" value="PEBP-like"/>
    <property type="match status" value="1"/>
</dbReference>
<keyword evidence="5" id="KW-1185">Reference proteome</keyword>
<organism evidence="4 5">
    <name type="scientific">Nocardia pulmonis</name>
    <dbReference type="NCBI Taxonomy" id="2951408"/>
    <lineage>
        <taxon>Bacteria</taxon>
        <taxon>Bacillati</taxon>
        <taxon>Actinomycetota</taxon>
        <taxon>Actinomycetes</taxon>
        <taxon>Mycobacteriales</taxon>
        <taxon>Nocardiaceae</taxon>
        <taxon>Nocardia</taxon>
    </lineage>
</organism>
<dbReference type="Gene3D" id="3.90.280.10">
    <property type="entry name" value="PEBP-like"/>
    <property type="match status" value="1"/>
</dbReference>
<dbReference type="PANTHER" id="PTHR30289">
    <property type="entry name" value="UNCHARACTERIZED PROTEIN YBCL-RELATED"/>
    <property type="match status" value="1"/>
</dbReference>
<evidence type="ECO:0000256" key="3">
    <source>
        <dbReference type="SAM" id="SignalP"/>
    </source>
</evidence>
<evidence type="ECO:0000256" key="2">
    <source>
        <dbReference type="SAM" id="MobiDB-lite"/>
    </source>
</evidence>
<accession>A0A9X2E948</accession>
<evidence type="ECO:0000313" key="4">
    <source>
        <dbReference type="EMBL" id="MCM6775233.1"/>
    </source>
</evidence>
<dbReference type="InterPro" id="IPR008914">
    <property type="entry name" value="PEBP"/>
</dbReference>
<dbReference type="CDD" id="cd00865">
    <property type="entry name" value="PEBP_bact_arch"/>
    <property type="match status" value="1"/>
</dbReference>
<comment type="similarity">
    <text evidence="1">Belongs to the UPF0098 family.</text>
</comment>
<dbReference type="AlphaFoldDB" id="A0A9X2E948"/>
<feature type="chain" id="PRO_5040846863" evidence="3">
    <location>
        <begin position="21"/>
        <end position="191"/>
    </location>
</feature>
<gene>
    <name evidence="4" type="ORF">NDR86_17305</name>
</gene>
<comment type="caution">
    <text evidence="4">The sequence shown here is derived from an EMBL/GenBank/DDBJ whole genome shotgun (WGS) entry which is preliminary data.</text>
</comment>
<evidence type="ECO:0000313" key="5">
    <source>
        <dbReference type="Proteomes" id="UP001139157"/>
    </source>
</evidence>
<protein>
    <submittedName>
        <fullName evidence="4">YbhB/YbcL family Raf kinase inhibitor-like protein</fullName>
    </submittedName>
</protein>
<dbReference type="RefSeq" id="WP_251913319.1">
    <property type="nucleotide sequence ID" value="NZ_JAMRXG010000007.1"/>
</dbReference>
<dbReference type="EMBL" id="JAMRXG010000007">
    <property type="protein sequence ID" value="MCM6775233.1"/>
    <property type="molecule type" value="Genomic_DNA"/>
</dbReference>
<reference evidence="4" key="1">
    <citation type="submission" date="2022-06" db="EMBL/GenBank/DDBJ databases">
        <title>Novel species in genus nocardia.</title>
        <authorList>
            <person name="Li F."/>
        </authorList>
    </citation>
    <scope>NUCLEOTIDE SEQUENCE</scope>
    <source>
        <strain evidence="4">CDC141</strain>
    </source>
</reference>
<dbReference type="Proteomes" id="UP001139157">
    <property type="component" value="Unassembled WGS sequence"/>
</dbReference>
<evidence type="ECO:0000256" key="1">
    <source>
        <dbReference type="ARBA" id="ARBA00007120"/>
    </source>
</evidence>
<feature type="region of interest" description="Disordered" evidence="2">
    <location>
        <begin position="20"/>
        <end position="42"/>
    </location>
</feature>
<dbReference type="PROSITE" id="PS51257">
    <property type="entry name" value="PROKAR_LIPOPROTEIN"/>
    <property type="match status" value="1"/>
</dbReference>
<feature type="signal peptide" evidence="3">
    <location>
        <begin position="1"/>
        <end position="20"/>
    </location>
</feature>
<name>A0A9X2E948_9NOCA</name>
<keyword evidence="3" id="KW-0732">Signal</keyword>
<dbReference type="InterPro" id="IPR005247">
    <property type="entry name" value="YbhB_YbcL/LppC-like"/>
</dbReference>
<dbReference type="Pfam" id="PF01161">
    <property type="entry name" value="PBP"/>
    <property type="match status" value="1"/>
</dbReference>
<dbReference type="PANTHER" id="PTHR30289:SF1">
    <property type="entry name" value="PEBP (PHOSPHATIDYLETHANOLAMINE-BINDING PROTEIN) FAMILY PROTEIN"/>
    <property type="match status" value="1"/>
</dbReference>
<dbReference type="NCBIfam" id="TIGR00481">
    <property type="entry name" value="YbhB/YbcL family Raf kinase inhibitor-like protein"/>
    <property type="match status" value="1"/>
</dbReference>
<proteinExistence type="inferred from homology"/>
<dbReference type="InterPro" id="IPR036610">
    <property type="entry name" value="PEBP-like_sf"/>
</dbReference>
<sequence>MSSRRVRLVAAAVLTLAATAGCSDSGSTPPSTTTTTAADPPATHQIRVTSSAVVDGAALPDEYTCAKGGRVLPLSWTTPPETARFALIVDDPDAADGGFTHWVIIDIPATITEISGSGTLVDGTVLTNSAGRADYAVPCPPPDTGIHHYRFTVHALPNRLSLPWETPPDQARTSIEQASIAQGSLTATYSR</sequence>